<gene>
    <name evidence="2" type="ORF">GCM10009668_22020</name>
</gene>
<evidence type="ECO:0000313" key="2">
    <source>
        <dbReference type="EMBL" id="GAA1102961.1"/>
    </source>
</evidence>
<dbReference type="RefSeq" id="WP_343994303.1">
    <property type="nucleotide sequence ID" value="NZ_BAAALG010000009.1"/>
</dbReference>
<reference evidence="2 3" key="1">
    <citation type="journal article" date="2019" name="Int. J. Syst. Evol. Microbiol.">
        <title>The Global Catalogue of Microorganisms (GCM) 10K type strain sequencing project: providing services to taxonomists for standard genome sequencing and annotation.</title>
        <authorList>
            <consortium name="The Broad Institute Genomics Platform"/>
            <consortium name="The Broad Institute Genome Sequencing Center for Infectious Disease"/>
            <person name="Wu L."/>
            <person name="Ma J."/>
        </authorList>
    </citation>
    <scope>NUCLEOTIDE SEQUENCE [LARGE SCALE GENOMIC DNA]</scope>
    <source>
        <strain evidence="2 3">JCM 13008</strain>
    </source>
</reference>
<dbReference type="InterPro" id="IPR011089">
    <property type="entry name" value="GmrSD_C"/>
</dbReference>
<organism evidence="2 3">
    <name type="scientific">Nocardioides dubius</name>
    <dbReference type="NCBI Taxonomy" id="317019"/>
    <lineage>
        <taxon>Bacteria</taxon>
        <taxon>Bacillati</taxon>
        <taxon>Actinomycetota</taxon>
        <taxon>Actinomycetes</taxon>
        <taxon>Propionibacteriales</taxon>
        <taxon>Nocardioidaceae</taxon>
        <taxon>Nocardioides</taxon>
    </lineage>
</organism>
<sequence length="239" mass="26137">MPRLPHTPSSALPRLCWSSLVALLMLAGCTLDVRFSDDADSTAPSAAPALSPARATRLLESLPRAPRVRPTDYRREAFGSAWRDTDRNGCNQRDDVLLRDAVAGSTRVQQQGRCDHDVLAGTWVDPYSGRTLTLDDLKDPSQAQAVQIDHVVPLAEAWASGASAWTPERRAEYANDLDVLLAVDGPTNASKGADDPAAWRPRKGYQCAYAVHWIAIKDAWRLSADPSEVDALREMLGYC</sequence>
<comment type="caution">
    <text evidence="2">The sequence shown here is derived from an EMBL/GenBank/DDBJ whole genome shotgun (WGS) entry which is preliminary data.</text>
</comment>
<proteinExistence type="predicted"/>
<dbReference type="Proteomes" id="UP001501581">
    <property type="component" value="Unassembled WGS sequence"/>
</dbReference>
<dbReference type="EMBL" id="BAAALG010000009">
    <property type="protein sequence ID" value="GAA1102961.1"/>
    <property type="molecule type" value="Genomic_DNA"/>
</dbReference>
<evidence type="ECO:0000259" key="1">
    <source>
        <dbReference type="Pfam" id="PF07510"/>
    </source>
</evidence>
<dbReference type="PANTHER" id="PTHR24094">
    <property type="entry name" value="SECRETED PROTEIN"/>
    <property type="match status" value="1"/>
</dbReference>
<accession>A0ABN1TU69</accession>
<feature type="domain" description="GmrSD restriction endonucleases C-terminal" evidence="1">
    <location>
        <begin position="98"/>
        <end position="234"/>
    </location>
</feature>
<name>A0ABN1TU69_9ACTN</name>
<dbReference type="PANTHER" id="PTHR24094:SF15">
    <property type="entry name" value="AMP-DEPENDENT SYNTHETASE_LIGASE DOMAIN-CONTAINING PROTEIN-RELATED"/>
    <property type="match status" value="1"/>
</dbReference>
<dbReference type="Pfam" id="PF07510">
    <property type="entry name" value="GmrSD_C"/>
    <property type="match status" value="1"/>
</dbReference>
<keyword evidence="3" id="KW-1185">Reference proteome</keyword>
<evidence type="ECO:0000313" key="3">
    <source>
        <dbReference type="Proteomes" id="UP001501581"/>
    </source>
</evidence>
<protein>
    <recommendedName>
        <fullName evidence="1">GmrSD restriction endonucleases C-terminal domain-containing protein</fullName>
    </recommendedName>
</protein>
<dbReference type="PROSITE" id="PS51257">
    <property type="entry name" value="PROKAR_LIPOPROTEIN"/>
    <property type="match status" value="1"/>
</dbReference>